<proteinExistence type="predicted"/>
<feature type="transmembrane region" description="Helical" evidence="1">
    <location>
        <begin position="277"/>
        <end position="296"/>
    </location>
</feature>
<comment type="caution">
    <text evidence="3">The sequence shown here is derived from an EMBL/GenBank/DDBJ whole genome shotgun (WGS) entry which is preliminary data.</text>
</comment>
<feature type="domain" description="EamA" evidence="2">
    <location>
        <begin position="157"/>
        <end position="295"/>
    </location>
</feature>
<sequence length="297" mass="31023">MFLVEIAALSAAAVWAIGGMVSTTPAERLGTIGFNRIRMQLVFVMLAAYVTIFGGWDSIRPDQLAEVLVSGLIGILLGDTALFATLNRLGPRRTAILFSTNAPMSTLLGWIFLDEVLSPSALAGTLLVIAGVVLAIVYGKRRAQLHKWEEIKGPLIIGVAMGLLAALGQSIGSLVAKPVMAAGADPVAVAALRVGITALGLTILASTRIQAFKMKNPLDRETLGLVIISGFLGMCVGMTLILYALAQGDVGVVATLSATTPVLMLPMMWFRTKERPAAGAWIGAVLVVGGTGLIFIG</sequence>
<feature type="transmembrane region" description="Helical" evidence="1">
    <location>
        <begin position="37"/>
        <end position="56"/>
    </location>
</feature>
<evidence type="ECO:0000313" key="3">
    <source>
        <dbReference type="EMBL" id="MCZ4279511.1"/>
    </source>
</evidence>
<dbReference type="PANTHER" id="PTHR22911">
    <property type="entry name" value="ACYL-MALONYL CONDENSING ENZYME-RELATED"/>
    <property type="match status" value="1"/>
</dbReference>
<feature type="transmembrane region" description="Helical" evidence="1">
    <location>
        <begin position="252"/>
        <end position="270"/>
    </location>
</feature>
<feature type="transmembrane region" description="Helical" evidence="1">
    <location>
        <begin position="119"/>
        <end position="139"/>
    </location>
</feature>
<gene>
    <name evidence="3" type="ORF">O4H49_01900</name>
</gene>
<dbReference type="Proteomes" id="UP001069802">
    <property type="component" value="Unassembled WGS sequence"/>
</dbReference>
<keyword evidence="4" id="KW-1185">Reference proteome</keyword>
<evidence type="ECO:0000313" key="4">
    <source>
        <dbReference type="Proteomes" id="UP001069802"/>
    </source>
</evidence>
<name>A0ABT4LGP4_9PROT</name>
<feature type="transmembrane region" description="Helical" evidence="1">
    <location>
        <begin position="191"/>
        <end position="211"/>
    </location>
</feature>
<organism evidence="3 4">
    <name type="scientific">Kiloniella laminariae</name>
    <dbReference type="NCBI Taxonomy" id="454162"/>
    <lineage>
        <taxon>Bacteria</taxon>
        <taxon>Pseudomonadati</taxon>
        <taxon>Pseudomonadota</taxon>
        <taxon>Alphaproteobacteria</taxon>
        <taxon>Rhodospirillales</taxon>
        <taxon>Kiloniellaceae</taxon>
        <taxon>Kiloniella</taxon>
    </lineage>
</organism>
<dbReference type="SUPFAM" id="SSF103481">
    <property type="entry name" value="Multidrug resistance efflux transporter EmrE"/>
    <property type="match status" value="2"/>
</dbReference>
<evidence type="ECO:0000256" key="1">
    <source>
        <dbReference type="SAM" id="Phobius"/>
    </source>
</evidence>
<feature type="transmembrane region" description="Helical" evidence="1">
    <location>
        <begin position="6"/>
        <end position="25"/>
    </location>
</feature>
<feature type="transmembrane region" description="Helical" evidence="1">
    <location>
        <begin position="223"/>
        <end position="246"/>
    </location>
</feature>
<dbReference type="Pfam" id="PF00892">
    <property type="entry name" value="EamA"/>
    <property type="match status" value="2"/>
</dbReference>
<reference evidence="3" key="1">
    <citation type="submission" date="2022-12" db="EMBL/GenBank/DDBJ databases">
        <title>Bacterial isolates from different developmental stages of Nematostella vectensis.</title>
        <authorList>
            <person name="Fraune S."/>
        </authorList>
    </citation>
    <scope>NUCLEOTIDE SEQUENCE</scope>
    <source>
        <strain evidence="3">G21630-S1</strain>
    </source>
</reference>
<protein>
    <submittedName>
        <fullName evidence="3">DMT family transporter</fullName>
    </submittedName>
</protein>
<accession>A0ABT4LGP4</accession>
<dbReference type="InterPro" id="IPR037185">
    <property type="entry name" value="EmrE-like"/>
</dbReference>
<feature type="domain" description="EamA" evidence="2">
    <location>
        <begin position="5"/>
        <end position="136"/>
    </location>
</feature>
<keyword evidence="1" id="KW-1133">Transmembrane helix</keyword>
<keyword evidence="1" id="KW-0812">Transmembrane</keyword>
<dbReference type="EMBL" id="JAPWGY010000001">
    <property type="protein sequence ID" value="MCZ4279511.1"/>
    <property type="molecule type" value="Genomic_DNA"/>
</dbReference>
<feature type="transmembrane region" description="Helical" evidence="1">
    <location>
        <begin position="151"/>
        <end position="171"/>
    </location>
</feature>
<keyword evidence="1" id="KW-0472">Membrane</keyword>
<feature type="transmembrane region" description="Helical" evidence="1">
    <location>
        <begin position="68"/>
        <end position="87"/>
    </location>
</feature>
<evidence type="ECO:0000259" key="2">
    <source>
        <dbReference type="Pfam" id="PF00892"/>
    </source>
</evidence>
<dbReference type="RefSeq" id="WP_269421712.1">
    <property type="nucleotide sequence ID" value="NZ_JAPWGY010000001.1"/>
</dbReference>
<dbReference type="InterPro" id="IPR000620">
    <property type="entry name" value="EamA_dom"/>
</dbReference>